<proteinExistence type="predicted"/>
<evidence type="ECO:0000313" key="2">
    <source>
        <dbReference type="Proteomes" id="UP000192707"/>
    </source>
</evidence>
<keyword evidence="2" id="KW-1185">Reference proteome</keyword>
<comment type="caution">
    <text evidence="1">The sequence shown here is derived from an EMBL/GenBank/DDBJ whole genome shotgun (WGS) entry which is preliminary data.</text>
</comment>
<accession>A0A1W9ZQF4</accession>
<name>A0A1W9ZQF4_MYCAI</name>
<protein>
    <submittedName>
        <fullName evidence="1">Uncharacterized protein</fullName>
    </submittedName>
</protein>
<gene>
    <name evidence="1" type="ORF">BST14_02640</name>
</gene>
<dbReference type="RefSeq" id="WP_083063045.1">
    <property type="nucleotide sequence ID" value="NZ_MVHG01000004.1"/>
</dbReference>
<dbReference type="EMBL" id="MVHG01000004">
    <property type="protein sequence ID" value="ORA20044.1"/>
    <property type="molecule type" value="Genomic_DNA"/>
</dbReference>
<dbReference type="Proteomes" id="UP000192707">
    <property type="component" value="Unassembled WGS sequence"/>
</dbReference>
<reference evidence="1 2" key="1">
    <citation type="submission" date="2016-12" db="EMBL/GenBank/DDBJ databases">
        <title>The new phylogeny of genus Mycobacterium.</title>
        <authorList>
            <person name="Tortoli E."/>
            <person name="Trovato A."/>
            <person name="Cirillo D.M."/>
        </authorList>
    </citation>
    <scope>NUCLEOTIDE SEQUENCE [LARGE SCALE GENOMIC DNA]</scope>
    <source>
        <strain evidence="1 2">DSM 45069</strain>
    </source>
</reference>
<organism evidence="1 2">
    <name type="scientific">Mycobacterium arosiense ATCC BAA-1401 = DSM 45069</name>
    <dbReference type="NCBI Taxonomy" id="1265311"/>
    <lineage>
        <taxon>Bacteria</taxon>
        <taxon>Bacillati</taxon>
        <taxon>Actinomycetota</taxon>
        <taxon>Actinomycetes</taxon>
        <taxon>Mycobacteriales</taxon>
        <taxon>Mycobacteriaceae</taxon>
        <taxon>Mycobacterium</taxon>
        <taxon>Mycobacterium avium complex (MAC)</taxon>
    </lineage>
</organism>
<dbReference type="AlphaFoldDB" id="A0A1W9ZQF4"/>
<evidence type="ECO:0000313" key="1">
    <source>
        <dbReference type="EMBL" id="ORA20044.1"/>
    </source>
</evidence>
<sequence>MDIVIRRILDDGTVQVLIQQQHSEKMNDFRFRGDIFTPQEALRLALKQAELLPYEHPQSRDWLADE</sequence>